<dbReference type="AlphaFoldDB" id="A0A7W7RVX4"/>
<evidence type="ECO:0000313" key="2">
    <source>
        <dbReference type="Proteomes" id="UP000534286"/>
    </source>
</evidence>
<keyword evidence="2" id="KW-1185">Reference proteome</keyword>
<comment type="caution">
    <text evidence="1">The sequence shown here is derived from an EMBL/GenBank/DDBJ whole genome shotgun (WGS) entry which is preliminary data.</text>
</comment>
<dbReference type="EMBL" id="JACHJU010000001">
    <property type="protein sequence ID" value="MBB4939160.1"/>
    <property type="molecule type" value="Genomic_DNA"/>
</dbReference>
<sequence>MPQPGTRSRIAIGDMSITFLPDGFGAHNPDVLFPGADWTTRPGYLEVGQLKTASSPMRCPLGNCVTSCSCFP</sequence>
<proteinExistence type="predicted"/>
<organism evidence="1 2">
    <name type="scientific">Streptosporangium album</name>
    <dbReference type="NCBI Taxonomy" id="47479"/>
    <lineage>
        <taxon>Bacteria</taxon>
        <taxon>Bacillati</taxon>
        <taxon>Actinomycetota</taxon>
        <taxon>Actinomycetes</taxon>
        <taxon>Streptosporangiales</taxon>
        <taxon>Streptosporangiaceae</taxon>
        <taxon>Streptosporangium</taxon>
    </lineage>
</organism>
<dbReference type="Proteomes" id="UP000534286">
    <property type="component" value="Unassembled WGS sequence"/>
</dbReference>
<gene>
    <name evidence="1" type="ORF">FHR32_003465</name>
</gene>
<name>A0A7W7RVX4_9ACTN</name>
<protein>
    <submittedName>
        <fullName evidence="1">Uncharacterized protein</fullName>
    </submittedName>
</protein>
<reference evidence="1 2" key="1">
    <citation type="submission" date="2020-08" db="EMBL/GenBank/DDBJ databases">
        <title>Sequencing the genomes of 1000 actinobacteria strains.</title>
        <authorList>
            <person name="Klenk H.-P."/>
        </authorList>
    </citation>
    <scope>NUCLEOTIDE SEQUENCE [LARGE SCALE GENOMIC DNA]</scope>
    <source>
        <strain evidence="1 2">DSM 43023</strain>
    </source>
</reference>
<evidence type="ECO:0000313" key="1">
    <source>
        <dbReference type="EMBL" id="MBB4939160.1"/>
    </source>
</evidence>
<accession>A0A7W7RVX4</accession>